<organism evidence="4 5">
    <name type="scientific">Crassostrea virginica</name>
    <name type="common">Eastern oyster</name>
    <dbReference type="NCBI Taxonomy" id="6565"/>
    <lineage>
        <taxon>Eukaryota</taxon>
        <taxon>Metazoa</taxon>
        <taxon>Spiralia</taxon>
        <taxon>Lophotrochozoa</taxon>
        <taxon>Mollusca</taxon>
        <taxon>Bivalvia</taxon>
        <taxon>Autobranchia</taxon>
        <taxon>Pteriomorphia</taxon>
        <taxon>Ostreida</taxon>
        <taxon>Ostreoidea</taxon>
        <taxon>Ostreidae</taxon>
        <taxon>Crassostrea</taxon>
    </lineage>
</organism>
<keyword evidence="4" id="KW-1185">Reference proteome</keyword>
<dbReference type="RefSeq" id="XP_022309305.1">
    <property type="nucleotide sequence ID" value="XM_022453597.1"/>
</dbReference>
<dbReference type="InterPro" id="IPR036880">
    <property type="entry name" value="Kunitz_BPTI_sf"/>
</dbReference>
<dbReference type="AlphaFoldDB" id="A0A8B8C155"/>
<dbReference type="PANTHER" id="PTHR46751:SF1">
    <property type="entry name" value="WAP FOUR-DISULFIDE CORE DOMAIN PROTEIN 6A"/>
    <property type="match status" value="1"/>
</dbReference>
<sequence>MIQARRICLFLALAAVCVGGVIGSCILPPHAGNCDGICPRWYNDVRVGSCRPFTYGCCGGNGNNFITRELCENVCRDPENNPDLICGVFCFVDPCDTPCPNIPQATCFRLCGCRAIWIYNGEDVTSRCRN</sequence>
<dbReference type="CDD" id="cd00109">
    <property type="entry name" value="Kunitz-type"/>
    <property type="match status" value="1"/>
</dbReference>
<dbReference type="PROSITE" id="PS51257">
    <property type="entry name" value="PROKAR_LIPOPROTEIN"/>
    <property type="match status" value="1"/>
</dbReference>
<dbReference type="SUPFAM" id="SSF57362">
    <property type="entry name" value="BPTI-like"/>
    <property type="match status" value="1"/>
</dbReference>
<evidence type="ECO:0000256" key="1">
    <source>
        <dbReference type="ARBA" id="ARBA00023157"/>
    </source>
</evidence>
<dbReference type="Gene3D" id="4.10.410.10">
    <property type="entry name" value="Pancreatic trypsin inhibitor Kunitz domain"/>
    <property type="match status" value="1"/>
</dbReference>
<dbReference type="GO" id="GO:0005615">
    <property type="term" value="C:extracellular space"/>
    <property type="evidence" value="ECO:0007669"/>
    <property type="project" value="TreeGrafter"/>
</dbReference>
<dbReference type="OrthoDB" id="5950222at2759"/>
<dbReference type="SMART" id="SM00131">
    <property type="entry name" value="KU"/>
    <property type="match status" value="1"/>
</dbReference>
<accession>A0A8B8C155</accession>
<feature type="domain" description="BPTI/Kunitz inhibitor" evidence="3">
    <location>
        <begin position="25"/>
        <end position="75"/>
    </location>
</feature>
<keyword evidence="1" id="KW-1015">Disulfide bond</keyword>
<name>A0A8B8C155_CRAVI</name>
<evidence type="ECO:0000313" key="5">
    <source>
        <dbReference type="RefSeq" id="XP_022309305.1"/>
    </source>
</evidence>
<gene>
    <name evidence="5" type="primary">LOC111115022</name>
</gene>
<reference evidence="5" key="1">
    <citation type="submission" date="2025-08" db="UniProtKB">
        <authorList>
            <consortium name="RefSeq"/>
        </authorList>
    </citation>
    <scope>IDENTIFICATION</scope>
    <source>
        <tissue evidence="5">Whole sample</tissue>
    </source>
</reference>
<dbReference type="GeneID" id="111115022"/>
<feature type="signal peptide" evidence="2">
    <location>
        <begin position="1"/>
        <end position="23"/>
    </location>
</feature>
<protein>
    <submittedName>
        <fullName evidence="5">Boophilin-H2-like</fullName>
    </submittedName>
</protein>
<dbReference type="InterPro" id="IPR051388">
    <property type="entry name" value="Serpin_venom_toxin"/>
</dbReference>
<dbReference type="GO" id="GO:0004867">
    <property type="term" value="F:serine-type endopeptidase inhibitor activity"/>
    <property type="evidence" value="ECO:0007669"/>
    <property type="project" value="InterPro"/>
</dbReference>
<evidence type="ECO:0000259" key="3">
    <source>
        <dbReference type="PROSITE" id="PS50279"/>
    </source>
</evidence>
<feature type="chain" id="PRO_5034054706" evidence="2">
    <location>
        <begin position="24"/>
        <end position="130"/>
    </location>
</feature>
<dbReference type="PROSITE" id="PS50279">
    <property type="entry name" value="BPTI_KUNITZ_2"/>
    <property type="match status" value="1"/>
</dbReference>
<evidence type="ECO:0000256" key="2">
    <source>
        <dbReference type="SAM" id="SignalP"/>
    </source>
</evidence>
<dbReference type="PRINTS" id="PR00759">
    <property type="entry name" value="BASICPTASE"/>
</dbReference>
<evidence type="ECO:0000313" key="4">
    <source>
        <dbReference type="Proteomes" id="UP000694844"/>
    </source>
</evidence>
<dbReference type="InterPro" id="IPR002223">
    <property type="entry name" value="Kunitz_BPTI"/>
</dbReference>
<keyword evidence="2" id="KW-0732">Signal</keyword>
<dbReference type="Pfam" id="PF00014">
    <property type="entry name" value="Kunitz_BPTI"/>
    <property type="match status" value="1"/>
</dbReference>
<dbReference type="KEGG" id="cvn:111115022"/>
<proteinExistence type="predicted"/>
<dbReference type="Proteomes" id="UP000694844">
    <property type="component" value="Chromosome 9"/>
</dbReference>
<dbReference type="PANTHER" id="PTHR46751">
    <property type="entry name" value="EPPIN"/>
    <property type="match status" value="1"/>
</dbReference>